<dbReference type="EMBL" id="CU928166">
    <property type="protein sequence ID" value="CAR21490.1"/>
    <property type="molecule type" value="Genomic_DNA"/>
</dbReference>
<evidence type="ECO:0000256" key="3">
    <source>
        <dbReference type="ARBA" id="ARBA00022448"/>
    </source>
</evidence>
<evidence type="ECO:0000256" key="2">
    <source>
        <dbReference type="ARBA" id="ARBA00007779"/>
    </source>
</evidence>
<dbReference type="Pfam" id="PF13967">
    <property type="entry name" value="RSN1_TM"/>
    <property type="match status" value="1"/>
</dbReference>
<feature type="transmembrane region" description="Helical" evidence="7">
    <location>
        <begin position="689"/>
        <end position="717"/>
    </location>
</feature>
<keyword evidence="5 7" id="KW-1133">Transmembrane helix</keyword>
<feature type="transmembrane region" description="Helical" evidence="7">
    <location>
        <begin position="255"/>
        <end position="274"/>
    </location>
</feature>
<dbReference type="GO" id="GO:0005886">
    <property type="term" value="C:plasma membrane"/>
    <property type="evidence" value="ECO:0007669"/>
    <property type="project" value="TreeGrafter"/>
</dbReference>
<feature type="transmembrane region" description="Helical" evidence="7">
    <location>
        <begin position="597"/>
        <end position="622"/>
    </location>
</feature>
<keyword evidence="6 7" id="KW-0472">Membrane</keyword>
<evidence type="ECO:0000256" key="5">
    <source>
        <dbReference type="ARBA" id="ARBA00022989"/>
    </source>
</evidence>
<dbReference type="InterPro" id="IPR032880">
    <property type="entry name" value="CSC1/OSCA1-like_N"/>
</dbReference>
<evidence type="ECO:0000256" key="4">
    <source>
        <dbReference type="ARBA" id="ARBA00022692"/>
    </source>
</evidence>
<organism evidence="10 11">
    <name type="scientific">Lachancea thermotolerans (strain ATCC 56472 / CBS 6340 / NRRL Y-8284)</name>
    <name type="common">Yeast</name>
    <name type="synonym">Kluyveromyces thermotolerans</name>
    <dbReference type="NCBI Taxonomy" id="559295"/>
    <lineage>
        <taxon>Eukaryota</taxon>
        <taxon>Fungi</taxon>
        <taxon>Dikarya</taxon>
        <taxon>Ascomycota</taxon>
        <taxon>Saccharomycotina</taxon>
        <taxon>Saccharomycetes</taxon>
        <taxon>Saccharomycetales</taxon>
        <taxon>Saccharomycetaceae</taxon>
        <taxon>Lachancea</taxon>
    </lineage>
</organism>
<dbReference type="InParanoid" id="C5DCH9"/>
<evidence type="ECO:0000313" key="11">
    <source>
        <dbReference type="Proteomes" id="UP000002036"/>
    </source>
</evidence>
<keyword evidence="4 7" id="KW-0812">Transmembrane</keyword>
<dbReference type="RefSeq" id="XP_002551928.1">
    <property type="nucleotide sequence ID" value="XM_002551882.1"/>
</dbReference>
<evidence type="ECO:0000256" key="7">
    <source>
        <dbReference type="SAM" id="Phobius"/>
    </source>
</evidence>
<feature type="transmembrane region" description="Helical" evidence="7">
    <location>
        <begin position="642"/>
        <end position="668"/>
    </location>
</feature>
<dbReference type="AlphaFoldDB" id="C5DCH9"/>
<feature type="transmembrane region" description="Helical" evidence="7">
    <location>
        <begin position="877"/>
        <end position="895"/>
    </location>
</feature>
<evidence type="ECO:0000313" key="10">
    <source>
        <dbReference type="EMBL" id="CAR21490.1"/>
    </source>
</evidence>
<reference evidence="10 11" key="1">
    <citation type="journal article" date="2009" name="Genome Res.">
        <title>Comparative genomics of protoploid Saccharomycetaceae.</title>
        <authorList>
            <consortium name="The Genolevures Consortium"/>
            <person name="Souciet J.-L."/>
            <person name="Dujon B."/>
            <person name="Gaillardin C."/>
            <person name="Johnston M."/>
            <person name="Baret P.V."/>
            <person name="Cliften P."/>
            <person name="Sherman D.J."/>
            <person name="Weissenbach J."/>
            <person name="Westhof E."/>
            <person name="Wincker P."/>
            <person name="Jubin C."/>
            <person name="Poulain J."/>
            <person name="Barbe V."/>
            <person name="Segurens B."/>
            <person name="Artiguenave F."/>
            <person name="Anthouard V."/>
            <person name="Vacherie B."/>
            <person name="Val M.-E."/>
            <person name="Fulton R.S."/>
            <person name="Minx P."/>
            <person name="Wilson R."/>
            <person name="Durrens P."/>
            <person name="Jean G."/>
            <person name="Marck C."/>
            <person name="Martin T."/>
            <person name="Nikolski M."/>
            <person name="Rolland T."/>
            <person name="Seret M.-L."/>
            <person name="Casaregola S."/>
            <person name="Despons L."/>
            <person name="Fairhead C."/>
            <person name="Fischer G."/>
            <person name="Lafontaine I."/>
            <person name="Leh V."/>
            <person name="Lemaire M."/>
            <person name="de Montigny J."/>
            <person name="Neuveglise C."/>
            <person name="Thierry A."/>
            <person name="Blanc-Lenfle I."/>
            <person name="Bleykasten C."/>
            <person name="Diffels J."/>
            <person name="Fritsch E."/>
            <person name="Frangeul L."/>
            <person name="Goeffon A."/>
            <person name="Jauniaux N."/>
            <person name="Kachouri-Lafond R."/>
            <person name="Payen C."/>
            <person name="Potier S."/>
            <person name="Pribylova L."/>
            <person name="Ozanne C."/>
            <person name="Richard G.-F."/>
            <person name="Sacerdot C."/>
            <person name="Straub M.-L."/>
            <person name="Talla E."/>
        </authorList>
    </citation>
    <scope>NUCLEOTIDE SEQUENCE [LARGE SCALE GENOMIC DNA]</scope>
    <source>
        <strain evidence="11">ATCC 56472 / CBS 6340 / NRRL Y-8284</strain>
    </source>
</reference>
<feature type="domain" description="CSC1/OSCA1-like 7TM region" evidence="8">
    <location>
        <begin position="597"/>
        <end position="871"/>
    </location>
</feature>
<protein>
    <submittedName>
        <fullName evidence="10">KLTH0B03212p</fullName>
    </submittedName>
</protein>
<dbReference type="InterPro" id="IPR045122">
    <property type="entry name" value="Csc1-like"/>
</dbReference>
<feature type="transmembrane region" description="Helical" evidence="7">
    <location>
        <begin position="93"/>
        <end position="115"/>
    </location>
</feature>
<accession>C5DCH9</accession>
<dbReference type="Pfam" id="PF02714">
    <property type="entry name" value="RSN1_7TM"/>
    <property type="match status" value="1"/>
</dbReference>
<dbReference type="InterPro" id="IPR003864">
    <property type="entry name" value="CSC1/OSCA1-like_7TM"/>
</dbReference>
<dbReference type="GeneID" id="8290761"/>
<feature type="transmembrane region" description="Helical" evidence="7">
    <location>
        <begin position="737"/>
        <end position="767"/>
    </location>
</feature>
<keyword evidence="3" id="KW-0813">Transport</keyword>
<dbReference type="PANTHER" id="PTHR13018:SF20">
    <property type="entry name" value="SPORULATION-SPECIFIC PROTEIN 75"/>
    <property type="match status" value="1"/>
</dbReference>
<evidence type="ECO:0000256" key="1">
    <source>
        <dbReference type="ARBA" id="ARBA00004141"/>
    </source>
</evidence>
<dbReference type="KEGG" id="lth:KLTH0B03212g"/>
<keyword evidence="11" id="KW-1185">Reference proteome</keyword>
<feature type="domain" description="CSC1/OSCA1-like N-terminal transmembrane" evidence="9">
    <location>
        <begin position="93"/>
        <end position="276"/>
    </location>
</feature>
<dbReference type="PANTHER" id="PTHR13018">
    <property type="entry name" value="PROBABLE MEMBRANE PROTEIN DUF221-RELATED"/>
    <property type="match status" value="1"/>
</dbReference>
<dbReference type="FunCoup" id="C5DCH9">
    <property type="interactions" value="27"/>
</dbReference>
<evidence type="ECO:0000259" key="9">
    <source>
        <dbReference type="Pfam" id="PF13967"/>
    </source>
</evidence>
<dbReference type="HOGENOM" id="CLU_002458_2_0_1"/>
<dbReference type="GO" id="GO:0005227">
    <property type="term" value="F:calcium-activated cation channel activity"/>
    <property type="evidence" value="ECO:0007669"/>
    <property type="project" value="InterPro"/>
</dbReference>
<evidence type="ECO:0000256" key="6">
    <source>
        <dbReference type="ARBA" id="ARBA00023136"/>
    </source>
</evidence>
<comment type="subcellular location">
    <subcellularLocation>
        <location evidence="1">Membrane</location>
        <topology evidence="1">Multi-pass membrane protein</topology>
    </subcellularLocation>
</comment>
<comment type="similarity">
    <text evidence="2">Belongs to the CSC1 (TC 1.A.17) family.</text>
</comment>
<dbReference type="OMA" id="QKWFFAF"/>
<dbReference type="Proteomes" id="UP000002036">
    <property type="component" value="Chromosome B"/>
</dbReference>
<feature type="transmembrane region" description="Helical" evidence="7">
    <location>
        <begin position="176"/>
        <end position="197"/>
    </location>
</feature>
<feature type="transmembrane region" description="Helical" evidence="7">
    <location>
        <begin position="852"/>
        <end position="871"/>
    </location>
</feature>
<name>C5DCH9_LACTC</name>
<proteinExistence type="inferred from homology"/>
<dbReference type="OrthoDB" id="1076608at2759"/>
<gene>
    <name evidence="10" type="ordered locus">KLTH0B03212g</name>
</gene>
<sequence length="978" mass="112389">MPKCCLYSLLPVSAKMASMLGSNQNTPKPEFAKCIQPIIETDYMTTAISMDFNTASFRSENRHYSITESILTTFLNTTRAGSAQKHTGMSFDALISSLVVSIVYCGLQTLLFTMLRGKLKTLYQTRNFQLSEANEMRSLQENGPLGWVKSAWKTPLNEYKRANGLDSFFFLRFMKAFGLFFLSLSVINIPVLIPIHYCSGAKVLRQRCKIDSLQAFNETEARLTSHFLEIEDSLKAQGLDKLSISNVSLQHADRLIFHFILAAFVVLWFHALLIKELKFFIAERNKALSNNEVPGSFYQSVLFLDNIPRDMFLNRAQLPKLFRFADSNDIQLTFLPTNYQRLKKYYQKDKKIIDKLEHLQLKLIVLQSNQCGTQKALPPNERAVSGFATDVSDKYAVRTNKLGRKAESAQQCYGPERSKKIYNNGTARKIRKEKVSRYGCARWASKLRLSSHNLNITIKHISKQKSHIKINTRWLRALGIPSSFNIIKFRLNKDQARESLMKALEKLATELIQNREKWKELSEKPTPFVADGDQKQEEHPKKLFITFKSSRTAHLFAQVLISDKFKELNNVIIGPNPIDMIWSNVIQSSRWLKVVRIIFADLIAVLVILGWVLPVAFVGLISQVPNMKILVPFFTWLDSDNAFFSSVLSSLVPILFLIFLIDIVPFIFRWLSILKVNRTGAEIELDVQRWLFVFFFVHIFLVVTVSSGISVIFEKLINNPTSLPDLLAANLPKSSNFFYSFIFIRGLAYFGGNLLQVKELLFELFYYRWCIRTPRKVRKRMEVVSENMWGSVYPLFSTIASIGIVYSVIAPLVLIFATVTFLIVQFSFKCRLNHQQHSRGKSETFGKLYPQALMQSYAGIYCLEICMIGLFALSNRYVLVICMALVFIFTILAHFKISKFYDKYINFLPLKEDEESLLTEHPRKDLFPFFVKEKCLWIPQDSSGASNDQCHLMNEKFDIFCRNEGCFFDGATGSLNFL</sequence>
<dbReference type="eggNOG" id="KOG1134">
    <property type="taxonomic scope" value="Eukaryota"/>
</dbReference>
<feature type="transmembrane region" description="Helical" evidence="7">
    <location>
        <begin position="812"/>
        <end position="832"/>
    </location>
</feature>
<evidence type="ECO:0000259" key="8">
    <source>
        <dbReference type="Pfam" id="PF02714"/>
    </source>
</evidence>